<dbReference type="Gene3D" id="3.30.560.10">
    <property type="entry name" value="Glucose Oxidase, domain 3"/>
    <property type="match status" value="1"/>
</dbReference>
<reference evidence="2" key="1">
    <citation type="journal article" date="2023" name="Insect Mol. Biol.">
        <title>Genome sequencing provides insights into the evolution of gene families encoding plant cell wall-degrading enzymes in longhorned beetles.</title>
        <authorList>
            <person name="Shin N.R."/>
            <person name="Okamura Y."/>
            <person name="Kirsch R."/>
            <person name="Pauchet Y."/>
        </authorList>
    </citation>
    <scope>NUCLEOTIDE SEQUENCE</scope>
    <source>
        <strain evidence="2">RBIC_L_NR</strain>
    </source>
</reference>
<keyword evidence="3" id="KW-1185">Reference proteome</keyword>
<dbReference type="Proteomes" id="UP001162156">
    <property type="component" value="Unassembled WGS sequence"/>
</dbReference>
<gene>
    <name evidence="2" type="ORF">NQ314_000176</name>
</gene>
<protein>
    <submittedName>
        <fullName evidence="2">Uncharacterized protein</fullName>
    </submittedName>
</protein>
<accession>A0AAV8ZZ04</accession>
<dbReference type="EMBL" id="JANEYF010000062">
    <property type="protein sequence ID" value="KAJ8972457.1"/>
    <property type="molecule type" value="Genomic_DNA"/>
</dbReference>
<comment type="similarity">
    <text evidence="1">Belongs to the GMC oxidoreductase family.</text>
</comment>
<evidence type="ECO:0000313" key="2">
    <source>
        <dbReference type="EMBL" id="KAJ8972457.1"/>
    </source>
</evidence>
<dbReference type="AlphaFoldDB" id="A0AAV8ZZ04"/>
<dbReference type="InterPro" id="IPR036188">
    <property type="entry name" value="FAD/NAD-bd_sf"/>
</dbReference>
<name>A0AAV8ZZ04_9CUCU</name>
<proteinExistence type="inferred from homology"/>
<dbReference type="Gene3D" id="3.50.50.60">
    <property type="entry name" value="FAD/NAD(P)-binding domain"/>
    <property type="match status" value="1"/>
</dbReference>
<dbReference type="InterPro" id="IPR012132">
    <property type="entry name" value="GMC_OxRdtase"/>
</dbReference>
<dbReference type="GO" id="GO:0016491">
    <property type="term" value="F:oxidoreductase activity"/>
    <property type="evidence" value="ECO:0007669"/>
    <property type="project" value="TreeGrafter"/>
</dbReference>
<evidence type="ECO:0000256" key="1">
    <source>
        <dbReference type="ARBA" id="ARBA00010790"/>
    </source>
</evidence>
<dbReference type="PANTHER" id="PTHR11552:SF208">
    <property type="entry name" value="RE36204P-RELATED"/>
    <property type="match status" value="1"/>
</dbReference>
<comment type="caution">
    <text evidence="2">The sequence shown here is derived from an EMBL/GenBank/DDBJ whole genome shotgun (WGS) entry which is preliminary data.</text>
</comment>
<evidence type="ECO:0000313" key="3">
    <source>
        <dbReference type="Proteomes" id="UP001162156"/>
    </source>
</evidence>
<dbReference type="GO" id="GO:0050660">
    <property type="term" value="F:flavin adenine dinucleotide binding"/>
    <property type="evidence" value="ECO:0007669"/>
    <property type="project" value="InterPro"/>
</dbReference>
<sequence>MRWSYEEVLPYYKKSERTRLQNANCRYHNTNGYLDVEDVYQSALVEAFIDGGNELGLPYRDYNTPHLIFWCIDNRSNCKEWTQCKSGQCLFVANKI</sequence>
<organism evidence="2 3">
    <name type="scientific">Rhamnusium bicolor</name>
    <dbReference type="NCBI Taxonomy" id="1586634"/>
    <lineage>
        <taxon>Eukaryota</taxon>
        <taxon>Metazoa</taxon>
        <taxon>Ecdysozoa</taxon>
        <taxon>Arthropoda</taxon>
        <taxon>Hexapoda</taxon>
        <taxon>Insecta</taxon>
        <taxon>Pterygota</taxon>
        <taxon>Neoptera</taxon>
        <taxon>Endopterygota</taxon>
        <taxon>Coleoptera</taxon>
        <taxon>Polyphaga</taxon>
        <taxon>Cucujiformia</taxon>
        <taxon>Chrysomeloidea</taxon>
        <taxon>Cerambycidae</taxon>
        <taxon>Lepturinae</taxon>
        <taxon>Rhagiini</taxon>
        <taxon>Rhamnusium</taxon>
    </lineage>
</organism>
<dbReference type="PANTHER" id="PTHR11552">
    <property type="entry name" value="GLUCOSE-METHANOL-CHOLINE GMC OXIDOREDUCTASE"/>
    <property type="match status" value="1"/>
</dbReference>